<proteinExistence type="predicted"/>
<gene>
    <name evidence="1" type="ORF">M438DRAFT_408844</name>
</gene>
<name>A0A074X4B7_AURPU</name>
<dbReference type="Proteomes" id="UP000030706">
    <property type="component" value="Unassembled WGS sequence"/>
</dbReference>
<accession>A0A074X4B7</accession>
<sequence>MYQTGTEYTEFIPTRANVAMEKLAGSNWICIIANFSCVEISEKNQGRGVGMEKELKRINDCVQRLTLAHRSRIKTSVGHGWTLATLGVFKSSSTICLEFMNILRFNICKPVAYLSSVLWSIPVKLNHRDAEGKGRNPEAERVELNVHLIFRHKSFVLANERFEDRELNKKRW</sequence>
<dbReference type="AlphaFoldDB" id="A0A074X4B7"/>
<dbReference type="HOGENOM" id="CLU_1554952_0_0_1"/>
<protein>
    <submittedName>
        <fullName evidence="1">Uncharacterized protein</fullName>
    </submittedName>
</protein>
<reference evidence="1 2" key="1">
    <citation type="journal article" date="2014" name="BMC Genomics">
        <title>Genome sequencing of four Aureobasidium pullulans varieties: biotechnological potential, stress tolerance, and description of new species.</title>
        <authorList>
            <person name="Gostin Ar C."/>
            <person name="Ohm R.A."/>
            <person name="Kogej T."/>
            <person name="Sonjak S."/>
            <person name="Turk M."/>
            <person name="Zajc J."/>
            <person name="Zalar P."/>
            <person name="Grube M."/>
            <person name="Sun H."/>
            <person name="Han J."/>
            <person name="Sharma A."/>
            <person name="Chiniquy J."/>
            <person name="Ngan C.Y."/>
            <person name="Lipzen A."/>
            <person name="Barry K."/>
            <person name="Grigoriev I.V."/>
            <person name="Gunde-Cimerman N."/>
        </authorList>
    </citation>
    <scope>NUCLEOTIDE SEQUENCE [LARGE SCALE GENOMIC DNA]</scope>
    <source>
        <strain evidence="1 2">EXF-150</strain>
    </source>
</reference>
<evidence type="ECO:0000313" key="2">
    <source>
        <dbReference type="Proteomes" id="UP000030706"/>
    </source>
</evidence>
<keyword evidence="2" id="KW-1185">Reference proteome</keyword>
<evidence type="ECO:0000313" key="1">
    <source>
        <dbReference type="EMBL" id="KEQ80223.1"/>
    </source>
</evidence>
<dbReference type="RefSeq" id="XP_029756410.1">
    <property type="nucleotide sequence ID" value="XM_029909982.1"/>
</dbReference>
<dbReference type="EMBL" id="KL584999">
    <property type="protein sequence ID" value="KEQ80223.1"/>
    <property type="molecule type" value="Genomic_DNA"/>
</dbReference>
<dbReference type="GeneID" id="40752288"/>
<organism evidence="1 2">
    <name type="scientific">Aureobasidium pullulans EXF-150</name>
    <dbReference type="NCBI Taxonomy" id="1043002"/>
    <lineage>
        <taxon>Eukaryota</taxon>
        <taxon>Fungi</taxon>
        <taxon>Dikarya</taxon>
        <taxon>Ascomycota</taxon>
        <taxon>Pezizomycotina</taxon>
        <taxon>Dothideomycetes</taxon>
        <taxon>Dothideomycetidae</taxon>
        <taxon>Dothideales</taxon>
        <taxon>Saccotheciaceae</taxon>
        <taxon>Aureobasidium</taxon>
    </lineage>
</organism>